<feature type="domain" description="Alcohol dehydrogenase-like N-terminal" evidence="1">
    <location>
        <begin position="24"/>
        <end position="79"/>
    </location>
</feature>
<dbReference type="OrthoDB" id="10257049at2759"/>
<evidence type="ECO:0000259" key="1">
    <source>
        <dbReference type="Pfam" id="PF08240"/>
    </source>
</evidence>
<dbReference type="PANTHER" id="PTHR45348">
    <property type="entry name" value="HYPOTHETICAL OXIDOREDUCTASE (EUROFUNG)"/>
    <property type="match status" value="1"/>
</dbReference>
<dbReference type="EMBL" id="SGPM01000496">
    <property type="protein sequence ID" value="THH20343.1"/>
    <property type="molecule type" value="Genomic_DNA"/>
</dbReference>
<evidence type="ECO:0000313" key="3">
    <source>
        <dbReference type="Proteomes" id="UP000308730"/>
    </source>
</evidence>
<keyword evidence="3" id="KW-1185">Reference proteome</keyword>
<proteinExistence type="predicted"/>
<sequence>MKAVITQAYKTVAVEDVPVPIIDDDEVLVKTTAIAQNPTDWKHVKYVTQPGTIVGVDYAGTVVKVGSAVTTISTGDRVAGFVHGGQYKDSVTTKRNKQVEVLSE</sequence>
<dbReference type="AlphaFoldDB" id="A0A4V3XG80"/>
<gene>
    <name evidence="2" type="ORF">EUX98_g8602</name>
</gene>
<dbReference type="InterPro" id="IPR013154">
    <property type="entry name" value="ADH-like_N"/>
</dbReference>
<protein>
    <recommendedName>
        <fullName evidence="1">Alcohol dehydrogenase-like N-terminal domain-containing protein</fullName>
    </recommendedName>
</protein>
<accession>A0A4V3XG80</accession>
<comment type="caution">
    <text evidence="2">The sequence shown here is derived from an EMBL/GenBank/DDBJ whole genome shotgun (WGS) entry which is preliminary data.</text>
</comment>
<name>A0A4V3XG80_9APHY</name>
<organism evidence="2 3">
    <name type="scientific">Antrodiella citrinella</name>
    <dbReference type="NCBI Taxonomy" id="2447956"/>
    <lineage>
        <taxon>Eukaryota</taxon>
        <taxon>Fungi</taxon>
        <taxon>Dikarya</taxon>
        <taxon>Basidiomycota</taxon>
        <taxon>Agaricomycotina</taxon>
        <taxon>Agaricomycetes</taxon>
        <taxon>Polyporales</taxon>
        <taxon>Steccherinaceae</taxon>
        <taxon>Antrodiella</taxon>
    </lineage>
</organism>
<dbReference type="Gene3D" id="3.90.180.10">
    <property type="entry name" value="Medium-chain alcohol dehydrogenases, catalytic domain"/>
    <property type="match status" value="1"/>
</dbReference>
<dbReference type="GO" id="GO:0016651">
    <property type="term" value="F:oxidoreductase activity, acting on NAD(P)H"/>
    <property type="evidence" value="ECO:0007669"/>
    <property type="project" value="InterPro"/>
</dbReference>
<dbReference type="SUPFAM" id="SSF50129">
    <property type="entry name" value="GroES-like"/>
    <property type="match status" value="1"/>
</dbReference>
<reference evidence="2 3" key="1">
    <citation type="submission" date="2019-02" db="EMBL/GenBank/DDBJ databases">
        <title>Genome sequencing of the rare red list fungi Antrodiella citrinella (Flaviporus citrinellus).</title>
        <authorList>
            <person name="Buettner E."/>
            <person name="Kellner H."/>
        </authorList>
    </citation>
    <scope>NUCLEOTIDE SEQUENCE [LARGE SCALE GENOMIC DNA]</scope>
    <source>
        <strain evidence="2 3">DSM 108506</strain>
    </source>
</reference>
<dbReference type="InterPro" id="IPR011032">
    <property type="entry name" value="GroES-like_sf"/>
</dbReference>
<dbReference type="InterPro" id="IPR047122">
    <property type="entry name" value="Trans-enoyl_RdTase-like"/>
</dbReference>
<dbReference type="Pfam" id="PF08240">
    <property type="entry name" value="ADH_N"/>
    <property type="match status" value="1"/>
</dbReference>
<evidence type="ECO:0000313" key="2">
    <source>
        <dbReference type="EMBL" id="THH20343.1"/>
    </source>
</evidence>
<dbReference type="Proteomes" id="UP000308730">
    <property type="component" value="Unassembled WGS sequence"/>
</dbReference>